<reference evidence="1 2" key="1">
    <citation type="journal article" date="2022" name="New Phytol.">
        <title>Ecological generalism drives hyperdiversity of secondary metabolite gene clusters in xylarialean endophytes.</title>
        <authorList>
            <person name="Franco M.E.E."/>
            <person name="Wisecaver J.H."/>
            <person name="Arnold A.E."/>
            <person name="Ju Y.M."/>
            <person name="Slot J.C."/>
            <person name="Ahrendt S."/>
            <person name="Moore L.P."/>
            <person name="Eastman K.E."/>
            <person name="Scott K."/>
            <person name="Konkel Z."/>
            <person name="Mondo S.J."/>
            <person name="Kuo A."/>
            <person name="Hayes R.D."/>
            <person name="Haridas S."/>
            <person name="Andreopoulos B."/>
            <person name="Riley R."/>
            <person name="LaButti K."/>
            <person name="Pangilinan J."/>
            <person name="Lipzen A."/>
            <person name="Amirebrahimi M."/>
            <person name="Yan J."/>
            <person name="Adam C."/>
            <person name="Keymanesh K."/>
            <person name="Ng V."/>
            <person name="Louie K."/>
            <person name="Northen T."/>
            <person name="Drula E."/>
            <person name="Henrissat B."/>
            <person name="Hsieh H.M."/>
            <person name="Youens-Clark K."/>
            <person name="Lutzoni F."/>
            <person name="Miadlikowska J."/>
            <person name="Eastwood D.C."/>
            <person name="Hamelin R.C."/>
            <person name="Grigoriev I.V."/>
            <person name="U'Ren J.M."/>
        </authorList>
    </citation>
    <scope>NUCLEOTIDE SEQUENCE [LARGE SCALE GENOMIC DNA]</scope>
    <source>
        <strain evidence="1 2">ER1909</strain>
    </source>
</reference>
<comment type="caution">
    <text evidence="1">The sequence shown here is derived from an EMBL/GenBank/DDBJ whole genome shotgun (WGS) entry which is preliminary data.</text>
</comment>
<gene>
    <name evidence="1" type="ORF">F4821DRAFT_47235</name>
</gene>
<keyword evidence="2" id="KW-1185">Reference proteome</keyword>
<dbReference type="Proteomes" id="UP001497680">
    <property type="component" value="Unassembled WGS sequence"/>
</dbReference>
<proteinExistence type="predicted"/>
<organism evidence="1 2">
    <name type="scientific">Hypoxylon rubiginosum</name>
    <dbReference type="NCBI Taxonomy" id="110542"/>
    <lineage>
        <taxon>Eukaryota</taxon>
        <taxon>Fungi</taxon>
        <taxon>Dikarya</taxon>
        <taxon>Ascomycota</taxon>
        <taxon>Pezizomycotina</taxon>
        <taxon>Sordariomycetes</taxon>
        <taxon>Xylariomycetidae</taxon>
        <taxon>Xylariales</taxon>
        <taxon>Hypoxylaceae</taxon>
        <taxon>Hypoxylon</taxon>
    </lineage>
</organism>
<sequence length="217" mass="23186">MRLHDIILVLSSGLLSHSGLAVSAQNIPLSPENITLAADPPLPPWYPLKAWEITKLHATNPDAAPYGTNATSLEITISNPSSIPAGPAPHASGGGYVVFESSTADCVVHWKEDDETPYGNTDATTCDSGSMRAQWNITINEIQDIPAHYISLSFSLAYSMQLFGNVFYKTLTGSLYAMVGETLEGGCSDGLCEYNLINGSAPLLIQPTLFECKYACG</sequence>
<evidence type="ECO:0000313" key="2">
    <source>
        <dbReference type="Proteomes" id="UP001497680"/>
    </source>
</evidence>
<evidence type="ECO:0000313" key="1">
    <source>
        <dbReference type="EMBL" id="KAI6080823.1"/>
    </source>
</evidence>
<dbReference type="EMBL" id="MU394420">
    <property type="protein sequence ID" value="KAI6080823.1"/>
    <property type="molecule type" value="Genomic_DNA"/>
</dbReference>
<accession>A0ACC0CK89</accession>
<protein>
    <submittedName>
        <fullName evidence="1">Uncharacterized protein</fullName>
    </submittedName>
</protein>
<name>A0ACC0CK89_9PEZI</name>